<evidence type="ECO:0000313" key="2">
    <source>
        <dbReference type="Proteomes" id="UP000663720"/>
    </source>
</evidence>
<dbReference type="KEGG" id="dli:dnl_22770"/>
<dbReference type="Proteomes" id="UP000663720">
    <property type="component" value="Chromosome"/>
</dbReference>
<proteinExistence type="predicted"/>
<reference evidence="1" key="1">
    <citation type="journal article" date="2021" name="Microb. Physiol.">
        <title>Proteogenomic Insights into the Physiology of Marine, Sulfate-Reducing, Filamentous Desulfonema limicola and Desulfonema magnum.</title>
        <authorList>
            <person name="Schnaars V."/>
            <person name="Wohlbrand L."/>
            <person name="Scheve S."/>
            <person name="Hinrichs C."/>
            <person name="Reinhardt R."/>
            <person name="Rabus R."/>
        </authorList>
    </citation>
    <scope>NUCLEOTIDE SEQUENCE</scope>
    <source>
        <strain evidence="1">5ac10</strain>
    </source>
</reference>
<organism evidence="1 2">
    <name type="scientific">Desulfonema limicola</name>
    <dbReference type="NCBI Taxonomy" id="45656"/>
    <lineage>
        <taxon>Bacteria</taxon>
        <taxon>Pseudomonadati</taxon>
        <taxon>Thermodesulfobacteriota</taxon>
        <taxon>Desulfobacteria</taxon>
        <taxon>Desulfobacterales</taxon>
        <taxon>Desulfococcaceae</taxon>
        <taxon>Desulfonema</taxon>
    </lineage>
</organism>
<keyword evidence="2" id="KW-1185">Reference proteome</keyword>
<name>A0A975GG71_9BACT</name>
<dbReference type="RefSeq" id="WP_207691678.1">
    <property type="nucleotide sequence ID" value="NZ_CP061799.1"/>
</dbReference>
<evidence type="ECO:0000313" key="1">
    <source>
        <dbReference type="EMBL" id="QTA79992.1"/>
    </source>
</evidence>
<dbReference type="EMBL" id="CP061799">
    <property type="protein sequence ID" value="QTA79992.1"/>
    <property type="molecule type" value="Genomic_DNA"/>
</dbReference>
<gene>
    <name evidence="1" type="ORF">dnl_22770</name>
</gene>
<accession>A0A975GG71</accession>
<sequence length="113" mass="13174">MNLKFWQKDKSKLPKPQELPSGVGRYLVVNLKLESDWVWNLKAVVRPKENVKSINNIRIYDPSTAAAMEVKVKDYTSLDNYPDLILFDGWYDKDSWEMKIRDNKNTPVLETAA</sequence>
<dbReference type="AlphaFoldDB" id="A0A975GG71"/>
<protein>
    <submittedName>
        <fullName evidence="1">Uncharacterized protein</fullName>
    </submittedName>
</protein>